<evidence type="ECO:0000313" key="5">
    <source>
        <dbReference type="Proteomes" id="UP001430848"/>
    </source>
</evidence>
<dbReference type="Pfam" id="PF00857">
    <property type="entry name" value="Isochorismatase"/>
    <property type="match status" value="1"/>
</dbReference>
<comment type="caution">
    <text evidence="4">The sequence shown here is derived from an EMBL/GenBank/DDBJ whole genome shotgun (WGS) entry which is preliminary data.</text>
</comment>
<dbReference type="PANTHER" id="PTHR43540">
    <property type="entry name" value="PEROXYUREIDOACRYLATE/UREIDOACRYLATE AMIDOHYDROLASE-RELATED"/>
    <property type="match status" value="1"/>
</dbReference>
<dbReference type="EMBL" id="JAKNSF020000005">
    <property type="protein sequence ID" value="KAK7738703.1"/>
    <property type="molecule type" value="Genomic_DNA"/>
</dbReference>
<name>A0ABR1PK21_DIAER</name>
<accession>A0ABR1PK21</accession>
<dbReference type="InterPro" id="IPR036380">
    <property type="entry name" value="Isochorismatase-like_sf"/>
</dbReference>
<gene>
    <name evidence="4" type="ORF">SLS63_002040</name>
</gene>
<comment type="similarity">
    <text evidence="1">Belongs to the isochorismatase family.</text>
</comment>
<proteinExistence type="inferred from homology"/>
<keyword evidence="5" id="KW-1185">Reference proteome</keyword>
<evidence type="ECO:0000259" key="3">
    <source>
        <dbReference type="Pfam" id="PF00857"/>
    </source>
</evidence>
<dbReference type="Gene3D" id="3.40.50.850">
    <property type="entry name" value="Isochorismatase-like"/>
    <property type="match status" value="1"/>
</dbReference>
<evidence type="ECO:0000256" key="2">
    <source>
        <dbReference type="ARBA" id="ARBA00022801"/>
    </source>
</evidence>
<sequence length="210" mass="22534">MSSYDASKPEGYPPSKTALLMLDYQNILVNMIQDPERKKKLVEAAKTLLETARKNQVAIIHCTMDTSLDPPPTNKVSEAWHTTHKPAFSSMPEIGAEYGELAPTGAATDGSRERVSVRPPGYRSALVGEGLLATLQNELGVKHLVLGGIATSGAIMGTASHATDLDFVVTVVEDACWDPNEQVHRALIDTVLPSLAWISTVDEGVARLTG</sequence>
<keyword evidence="2" id="KW-0378">Hydrolase</keyword>
<evidence type="ECO:0000256" key="1">
    <source>
        <dbReference type="ARBA" id="ARBA00006336"/>
    </source>
</evidence>
<dbReference type="InterPro" id="IPR050272">
    <property type="entry name" value="Isochorismatase-like_hydrls"/>
</dbReference>
<feature type="domain" description="Isochorismatase-like" evidence="3">
    <location>
        <begin position="17"/>
        <end position="203"/>
    </location>
</feature>
<evidence type="ECO:0000313" key="4">
    <source>
        <dbReference type="EMBL" id="KAK7738703.1"/>
    </source>
</evidence>
<dbReference type="InterPro" id="IPR000868">
    <property type="entry name" value="Isochorismatase-like_dom"/>
</dbReference>
<organism evidence="4 5">
    <name type="scientific">Diaporthe eres</name>
    <name type="common">Phomopsis oblonga</name>
    <dbReference type="NCBI Taxonomy" id="83184"/>
    <lineage>
        <taxon>Eukaryota</taxon>
        <taxon>Fungi</taxon>
        <taxon>Dikarya</taxon>
        <taxon>Ascomycota</taxon>
        <taxon>Pezizomycotina</taxon>
        <taxon>Sordariomycetes</taxon>
        <taxon>Sordariomycetidae</taxon>
        <taxon>Diaporthales</taxon>
        <taxon>Diaporthaceae</taxon>
        <taxon>Diaporthe</taxon>
        <taxon>Diaporthe eres species complex</taxon>
    </lineage>
</organism>
<dbReference type="Proteomes" id="UP001430848">
    <property type="component" value="Unassembled WGS sequence"/>
</dbReference>
<dbReference type="PANTHER" id="PTHR43540:SF1">
    <property type="entry name" value="ISOCHORISMATASE HYDROLASE"/>
    <property type="match status" value="1"/>
</dbReference>
<protein>
    <recommendedName>
        <fullName evidence="3">Isochorismatase-like domain-containing protein</fullName>
    </recommendedName>
</protein>
<reference evidence="4 5" key="1">
    <citation type="submission" date="2024-02" db="EMBL/GenBank/DDBJ databases">
        <title>De novo assembly and annotation of 12 fungi associated with fruit tree decline syndrome in Ontario, Canada.</title>
        <authorList>
            <person name="Sulman M."/>
            <person name="Ellouze W."/>
            <person name="Ilyukhin E."/>
        </authorList>
    </citation>
    <scope>NUCLEOTIDE SEQUENCE [LARGE SCALE GENOMIC DNA]</scope>
    <source>
        <strain evidence="4 5">M169</strain>
    </source>
</reference>
<dbReference type="SUPFAM" id="SSF52499">
    <property type="entry name" value="Isochorismatase-like hydrolases"/>
    <property type="match status" value="1"/>
</dbReference>